<comment type="caution">
    <text evidence="2">The sequence shown here is derived from an EMBL/GenBank/DDBJ whole genome shotgun (WGS) entry which is preliminary data.</text>
</comment>
<dbReference type="SUPFAM" id="SSF53335">
    <property type="entry name" value="S-adenosyl-L-methionine-dependent methyltransferases"/>
    <property type="match status" value="1"/>
</dbReference>
<protein>
    <submittedName>
        <fullName evidence="2">Class I SAM-dependent methyltransferase</fullName>
    </submittedName>
</protein>
<dbReference type="GO" id="GO:0032259">
    <property type="term" value="P:methylation"/>
    <property type="evidence" value="ECO:0007669"/>
    <property type="project" value="UniProtKB-KW"/>
</dbReference>
<reference evidence="2" key="2">
    <citation type="submission" date="2021-09" db="EMBL/GenBank/DDBJ databases">
        <authorList>
            <person name="Gilroy R."/>
        </authorList>
    </citation>
    <scope>NUCLEOTIDE SEQUENCE</scope>
    <source>
        <strain evidence="2">ChiGjej3B3-7470</strain>
    </source>
</reference>
<feature type="domain" description="Methyltransferase type 11" evidence="1">
    <location>
        <begin position="44"/>
        <end position="137"/>
    </location>
</feature>
<name>A0A921EMH0_9ACTN</name>
<proteinExistence type="predicted"/>
<dbReference type="Gene3D" id="3.40.50.150">
    <property type="entry name" value="Vaccinia Virus protein VP39"/>
    <property type="match status" value="1"/>
</dbReference>
<dbReference type="EMBL" id="DYZF01000111">
    <property type="protein sequence ID" value="HJE51223.1"/>
    <property type="molecule type" value="Genomic_DNA"/>
</dbReference>
<dbReference type="CDD" id="cd02440">
    <property type="entry name" value="AdoMet_MTases"/>
    <property type="match status" value="1"/>
</dbReference>
<accession>A0A921EMH0</accession>
<dbReference type="InterPro" id="IPR013216">
    <property type="entry name" value="Methyltransf_11"/>
</dbReference>
<dbReference type="AlphaFoldDB" id="A0A921EMH0"/>
<keyword evidence="2" id="KW-0808">Transferase</keyword>
<dbReference type="InterPro" id="IPR052356">
    <property type="entry name" value="Thiol_S-MT"/>
</dbReference>
<dbReference type="PANTHER" id="PTHR45036:SF1">
    <property type="entry name" value="METHYLTRANSFERASE LIKE 7A"/>
    <property type="match status" value="1"/>
</dbReference>
<reference evidence="2" key="1">
    <citation type="journal article" date="2021" name="PeerJ">
        <title>Extensive microbial diversity within the chicken gut microbiome revealed by metagenomics and culture.</title>
        <authorList>
            <person name="Gilroy R."/>
            <person name="Ravi A."/>
            <person name="Getino M."/>
            <person name="Pursley I."/>
            <person name="Horton D.L."/>
            <person name="Alikhan N.F."/>
            <person name="Baker D."/>
            <person name="Gharbi K."/>
            <person name="Hall N."/>
            <person name="Watson M."/>
            <person name="Adriaenssens E.M."/>
            <person name="Foster-Nyarko E."/>
            <person name="Jarju S."/>
            <person name="Secka A."/>
            <person name="Antonio M."/>
            <person name="Oren A."/>
            <person name="Chaudhuri R.R."/>
            <person name="La Ragione R."/>
            <person name="Hildebrand F."/>
            <person name="Pallen M.J."/>
        </authorList>
    </citation>
    <scope>NUCLEOTIDE SEQUENCE</scope>
    <source>
        <strain evidence="2">ChiGjej3B3-7470</strain>
    </source>
</reference>
<dbReference type="GO" id="GO:0008757">
    <property type="term" value="F:S-adenosylmethionine-dependent methyltransferase activity"/>
    <property type="evidence" value="ECO:0007669"/>
    <property type="project" value="InterPro"/>
</dbReference>
<organism evidence="2 3">
    <name type="scientific">Tessaracoccus flavescens</name>
    <dbReference type="NCBI Taxonomy" id="399497"/>
    <lineage>
        <taxon>Bacteria</taxon>
        <taxon>Bacillati</taxon>
        <taxon>Actinomycetota</taxon>
        <taxon>Actinomycetes</taxon>
        <taxon>Propionibacteriales</taxon>
        <taxon>Propionibacteriaceae</taxon>
        <taxon>Tessaracoccus</taxon>
    </lineage>
</organism>
<gene>
    <name evidence="2" type="ORF">K8V15_04485</name>
</gene>
<dbReference type="PANTHER" id="PTHR45036">
    <property type="entry name" value="METHYLTRANSFERASE LIKE 7B"/>
    <property type="match status" value="1"/>
</dbReference>
<sequence length="172" mass="18660">MTGASPSSWDDGAANYDRMSAGLERRFMAPTRPWVCSRAVGDVLEVAAGTGANLEYYDADATLTLTDWSVGMLDQARAKAARLGRAVEFRQADAMALPFDDASFDTVVATFSMCGVPQVSGALDEAVRVLRPGGRLLLVDHVISTALPVRLLQRALESVTKHKGEYWTRRPL</sequence>
<dbReference type="Proteomes" id="UP000712713">
    <property type="component" value="Unassembled WGS sequence"/>
</dbReference>
<dbReference type="InterPro" id="IPR029063">
    <property type="entry name" value="SAM-dependent_MTases_sf"/>
</dbReference>
<feature type="non-terminal residue" evidence="2">
    <location>
        <position position="172"/>
    </location>
</feature>
<dbReference type="Pfam" id="PF08241">
    <property type="entry name" value="Methyltransf_11"/>
    <property type="match status" value="1"/>
</dbReference>
<keyword evidence="2" id="KW-0489">Methyltransferase</keyword>
<evidence type="ECO:0000313" key="3">
    <source>
        <dbReference type="Proteomes" id="UP000712713"/>
    </source>
</evidence>
<evidence type="ECO:0000259" key="1">
    <source>
        <dbReference type="Pfam" id="PF08241"/>
    </source>
</evidence>
<evidence type="ECO:0000313" key="2">
    <source>
        <dbReference type="EMBL" id="HJE51223.1"/>
    </source>
</evidence>